<proteinExistence type="predicted"/>
<gene>
    <name evidence="1" type="ORF">SVUK_LOCUS12727</name>
</gene>
<dbReference type="EMBL" id="UYYB01099966">
    <property type="protein sequence ID" value="VDM77729.1"/>
    <property type="molecule type" value="Genomic_DNA"/>
</dbReference>
<reference evidence="1 2" key="1">
    <citation type="submission" date="2018-11" db="EMBL/GenBank/DDBJ databases">
        <authorList>
            <consortium name="Pathogen Informatics"/>
        </authorList>
    </citation>
    <scope>NUCLEOTIDE SEQUENCE [LARGE SCALE GENOMIC DNA]</scope>
</reference>
<dbReference type="AlphaFoldDB" id="A0A3P7JCJ5"/>
<sequence length="347" mass="39088">PDAQLRVGHARSTTVWLIQSVGGSLIHIRSAIACGKSLTGPWRGTANVDVLYSLPARDVREKEALHTDIYSVGCHQDQCQIAQDATDTSTIRDGIVSCSPTTTPGQSPLTPIFTPFSKLQGDLEEVTRKENSFYYKFVVGDFKAKIGIPEEEDSGMRTLRGHPDSFEDYRGLPRVPPTSRPSFIDYEKAFDCFETNAILSVLVDQGVDPSYMGTLTDCYRNCSTTVQLFHRPLNIPTSKSVDQATPCLQITFVLQWVMKSMEWNERGKRVDGRFLSNLRFEEGIVLFSRNITEAETMLKELNEVGKQMDCESTGRRLSHAFYENQEMELEGFPIAATRRINRRRRAA</sequence>
<dbReference type="Proteomes" id="UP000270094">
    <property type="component" value="Unassembled WGS sequence"/>
</dbReference>
<name>A0A3P7JCJ5_STRVU</name>
<evidence type="ECO:0008006" key="3">
    <source>
        <dbReference type="Google" id="ProtNLM"/>
    </source>
</evidence>
<keyword evidence="2" id="KW-1185">Reference proteome</keyword>
<evidence type="ECO:0000313" key="2">
    <source>
        <dbReference type="Proteomes" id="UP000270094"/>
    </source>
</evidence>
<feature type="non-terminal residue" evidence="1">
    <location>
        <position position="1"/>
    </location>
</feature>
<evidence type="ECO:0000313" key="1">
    <source>
        <dbReference type="EMBL" id="VDM77729.1"/>
    </source>
</evidence>
<organism evidence="1 2">
    <name type="scientific">Strongylus vulgaris</name>
    <name type="common">Blood worm</name>
    <dbReference type="NCBI Taxonomy" id="40348"/>
    <lineage>
        <taxon>Eukaryota</taxon>
        <taxon>Metazoa</taxon>
        <taxon>Ecdysozoa</taxon>
        <taxon>Nematoda</taxon>
        <taxon>Chromadorea</taxon>
        <taxon>Rhabditida</taxon>
        <taxon>Rhabditina</taxon>
        <taxon>Rhabditomorpha</taxon>
        <taxon>Strongyloidea</taxon>
        <taxon>Strongylidae</taxon>
        <taxon>Strongylus</taxon>
    </lineage>
</organism>
<dbReference type="OrthoDB" id="5838129at2759"/>
<accession>A0A3P7JCJ5</accession>
<protein>
    <recommendedName>
        <fullName evidence="3">Reverse transcriptase domain-containing protein</fullName>
    </recommendedName>
</protein>